<sequence length="133" mass="14950">MELTMINIGEAAKLTGLSVKSIRYYHDIGLVCAERGDNGYRYYNHIQLDELHFLHHCRELGFSLEDCRALLNLKSDTGRCAEDVKRIANVHLAEINRRIEQLSQLKQQLSDLIDHCAGGAQPDCAILKGLSGK</sequence>
<evidence type="ECO:0000256" key="2">
    <source>
        <dbReference type="ARBA" id="ARBA00017250"/>
    </source>
</evidence>
<dbReference type="SMART" id="SM00422">
    <property type="entry name" value="HTH_MERR"/>
    <property type="match status" value="1"/>
</dbReference>
<reference evidence="11 12" key="1">
    <citation type="submission" date="2021-05" db="EMBL/GenBank/DDBJ databases">
        <title>Molecular characterization for Shewanella algae harboring chromosomal blaOXA-55-like strains isolated from clinical and environment sample.</title>
        <authorList>
            <person name="Ohama Y."/>
            <person name="Aoki K."/>
            <person name="Harada S."/>
            <person name="Moriya K."/>
            <person name="Ishii Y."/>
            <person name="Tateda K."/>
        </authorList>
    </citation>
    <scope>NUCLEOTIDE SEQUENCE [LARGE SCALE GENOMIC DNA]</scope>
    <source>
        <strain evidence="11 12">LMG 23746</strain>
    </source>
</reference>
<feature type="domain" description="HTH merR-type" evidence="10">
    <location>
        <begin position="5"/>
        <end position="73"/>
    </location>
</feature>
<dbReference type="SUPFAM" id="SSF46955">
    <property type="entry name" value="Putative DNA-binding domain"/>
    <property type="match status" value="1"/>
</dbReference>
<evidence type="ECO:0000256" key="7">
    <source>
        <dbReference type="ARBA" id="ARBA00023163"/>
    </source>
</evidence>
<evidence type="ECO:0000259" key="10">
    <source>
        <dbReference type="PROSITE" id="PS50937"/>
    </source>
</evidence>
<keyword evidence="12" id="KW-1185">Reference proteome</keyword>
<evidence type="ECO:0000313" key="11">
    <source>
        <dbReference type="EMBL" id="GIU46714.1"/>
    </source>
</evidence>
<keyword evidence="4" id="KW-0805">Transcription regulation</keyword>
<dbReference type="PROSITE" id="PS50937">
    <property type="entry name" value="HTH_MERR_2"/>
    <property type="match status" value="1"/>
</dbReference>
<keyword evidence="6" id="KW-0010">Activator</keyword>
<dbReference type="PRINTS" id="PR00040">
    <property type="entry name" value="HTHMERR"/>
</dbReference>
<name>A0ABQ4PGS9_9GAMM</name>
<evidence type="ECO:0000256" key="4">
    <source>
        <dbReference type="ARBA" id="ARBA00023015"/>
    </source>
</evidence>
<dbReference type="InterPro" id="IPR000551">
    <property type="entry name" value="MerR-type_HTH_dom"/>
</dbReference>
<dbReference type="EMBL" id="BPFB01000017">
    <property type="protein sequence ID" value="GIU46714.1"/>
    <property type="molecule type" value="Genomic_DNA"/>
</dbReference>
<dbReference type="PANTHER" id="PTHR30204">
    <property type="entry name" value="REDOX-CYCLING DRUG-SENSING TRANSCRIPTIONAL ACTIVATOR SOXR"/>
    <property type="match status" value="1"/>
</dbReference>
<evidence type="ECO:0000256" key="1">
    <source>
        <dbReference type="ARBA" id="ARBA00011738"/>
    </source>
</evidence>
<keyword evidence="5" id="KW-0238">DNA-binding</keyword>
<protein>
    <recommendedName>
        <fullName evidence="2">HTH-type transcriptional regulator CueR</fullName>
    </recommendedName>
    <alternativeName>
        <fullName evidence="9">Copper efflux regulator</fullName>
    </alternativeName>
    <alternativeName>
        <fullName evidence="8">Copper export regulator</fullName>
    </alternativeName>
</protein>
<accession>A0ABQ4PGS9</accession>
<evidence type="ECO:0000313" key="12">
    <source>
        <dbReference type="Proteomes" id="UP000761574"/>
    </source>
</evidence>
<comment type="caution">
    <text evidence="11">The sequence shown here is derived from an EMBL/GenBank/DDBJ whole genome shotgun (WGS) entry which is preliminary data.</text>
</comment>
<dbReference type="InterPro" id="IPR015358">
    <property type="entry name" value="Tscrpt_reg_MerR_DNA-bd"/>
</dbReference>
<organism evidence="11 12">
    <name type="scientific">Shewanella algidipiscicola</name>
    <dbReference type="NCBI Taxonomy" id="614070"/>
    <lineage>
        <taxon>Bacteria</taxon>
        <taxon>Pseudomonadati</taxon>
        <taxon>Pseudomonadota</taxon>
        <taxon>Gammaproteobacteria</taxon>
        <taxon>Alteromonadales</taxon>
        <taxon>Shewanellaceae</taxon>
        <taxon>Shewanella</taxon>
    </lineage>
</organism>
<evidence type="ECO:0000256" key="9">
    <source>
        <dbReference type="ARBA" id="ARBA00032335"/>
    </source>
</evidence>
<evidence type="ECO:0000256" key="3">
    <source>
        <dbReference type="ARBA" id="ARBA00023008"/>
    </source>
</evidence>
<dbReference type="InterPro" id="IPR009061">
    <property type="entry name" value="DNA-bd_dom_put_sf"/>
</dbReference>
<comment type="subunit">
    <text evidence="1">Homodimer.</text>
</comment>
<dbReference type="PANTHER" id="PTHR30204:SF16">
    <property type="entry name" value="HTH-TYPE TRANSCRIPTIONAL REGULATOR CUER"/>
    <property type="match status" value="1"/>
</dbReference>
<evidence type="ECO:0000256" key="8">
    <source>
        <dbReference type="ARBA" id="ARBA00031472"/>
    </source>
</evidence>
<evidence type="ECO:0000256" key="6">
    <source>
        <dbReference type="ARBA" id="ARBA00023159"/>
    </source>
</evidence>
<dbReference type="InterPro" id="IPR047057">
    <property type="entry name" value="MerR_fam"/>
</dbReference>
<dbReference type="Gene3D" id="1.10.1660.10">
    <property type="match status" value="1"/>
</dbReference>
<dbReference type="Pfam" id="PF00376">
    <property type="entry name" value="MerR"/>
    <property type="match status" value="1"/>
</dbReference>
<dbReference type="Proteomes" id="UP000761574">
    <property type="component" value="Unassembled WGS sequence"/>
</dbReference>
<keyword evidence="3" id="KW-0186">Copper</keyword>
<keyword evidence="7" id="KW-0804">Transcription</keyword>
<proteinExistence type="predicted"/>
<gene>
    <name evidence="11" type="primary">cueR</name>
    <name evidence="11" type="ORF">TUM4630_17960</name>
</gene>
<evidence type="ECO:0000256" key="5">
    <source>
        <dbReference type="ARBA" id="ARBA00023125"/>
    </source>
</evidence>
<dbReference type="Pfam" id="PF09278">
    <property type="entry name" value="MerR-DNA-bind"/>
    <property type="match status" value="1"/>
</dbReference>